<sequence>MHTDANQIATTDRPPPSTTVSSIPRSSEGKDQTHPQQSLITRRKRSWGLATGIGEVEPLPSSEENSIFSNYNKPINPPTDNKIKSSYYEYHNLPTNTPPSDKTVQKILVVQDQVTIPVVSNQKTTGVPSGIGTTEETLTVTYPPTMFYPSLQASFSQYSTKIPGSVDHQEPDGQDIKFQKPLLQGTNFQKENSHSPKFPQKENLKDPNITTPGPGESNYQKTNPSSVKIQKPTPARPILQENAIYNNNSPNSVSVEQIASEIVKLLYPPHNDTPGVQETPTTTTSPGPPSKPIFTFPQDKYLFQEKLALLGPNFGVKNPFVGTTTKTGLYPTYLQIHPLPSL</sequence>
<feature type="compositionally biased region" description="Low complexity" evidence="1">
    <location>
        <begin position="273"/>
        <end position="285"/>
    </location>
</feature>
<reference evidence="2" key="1">
    <citation type="submission" date="2021-06" db="EMBL/GenBank/DDBJ databases">
        <authorList>
            <person name="Hodson N. C."/>
            <person name="Mongue J. A."/>
            <person name="Jaron S. K."/>
        </authorList>
    </citation>
    <scope>NUCLEOTIDE SEQUENCE</scope>
</reference>
<comment type="caution">
    <text evidence="2">The sequence shown here is derived from an EMBL/GenBank/DDBJ whole genome shotgun (WGS) entry which is preliminary data.</text>
</comment>
<feature type="compositionally biased region" description="Polar residues" evidence="1">
    <location>
        <begin position="217"/>
        <end position="228"/>
    </location>
</feature>
<protein>
    <submittedName>
        <fullName evidence="2">Uncharacterized protein</fullName>
    </submittedName>
</protein>
<proteinExistence type="predicted"/>
<dbReference type="EMBL" id="CAJVCH010386241">
    <property type="protein sequence ID" value="CAG7817113.1"/>
    <property type="molecule type" value="Genomic_DNA"/>
</dbReference>
<dbReference type="AlphaFoldDB" id="A0A8J2L7G0"/>
<keyword evidence="3" id="KW-1185">Reference proteome</keyword>
<feature type="non-terminal residue" evidence="2">
    <location>
        <position position="1"/>
    </location>
</feature>
<feature type="region of interest" description="Disordered" evidence="1">
    <location>
        <begin position="188"/>
        <end position="232"/>
    </location>
</feature>
<feature type="region of interest" description="Disordered" evidence="1">
    <location>
        <begin position="269"/>
        <end position="290"/>
    </location>
</feature>
<accession>A0A8J2L7G0</accession>
<feature type="compositionally biased region" description="Basic and acidic residues" evidence="1">
    <location>
        <begin position="191"/>
        <end position="205"/>
    </location>
</feature>
<feature type="region of interest" description="Disordered" evidence="1">
    <location>
        <begin position="1"/>
        <end position="47"/>
    </location>
</feature>
<evidence type="ECO:0000313" key="3">
    <source>
        <dbReference type="Proteomes" id="UP000708208"/>
    </source>
</evidence>
<organism evidence="2 3">
    <name type="scientific">Allacma fusca</name>
    <dbReference type="NCBI Taxonomy" id="39272"/>
    <lineage>
        <taxon>Eukaryota</taxon>
        <taxon>Metazoa</taxon>
        <taxon>Ecdysozoa</taxon>
        <taxon>Arthropoda</taxon>
        <taxon>Hexapoda</taxon>
        <taxon>Collembola</taxon>
        <taxon>Symphypleona</taxon>
        <taxon>Sminthuridae</taxon>
        <taxon>Allacma</taxon>
    </lineage>
</organism>
<dbReference type="Proteomes" id="UP000708208">
    <property type="component" value="Unassembled WGS sequence"/>
</dbReference>
<feature type="non-terminal residue" evidence="2">
    <location>
        <position position="342"/>
    </location>
</feature>
<evidence type="ECO:0000256" key="1">
    <source>
        <dbReference type="SAM" id="MobiDB-lite"/>
    </source>
</evidence>
<name>A0A8J2L7G0_9HEXA</name>
<evidence type="ECO:0000313" key="2">
    <source>
        <dbReference type="EMBL" id="CAG7817113.1"/>
    </source>
</evidence>
<feature type="compositionally biased region" description="Polar residues" evidence="1">
    <location>
        <begin position="1"/>
        <end position="10"/>
    </location>
</feature>
<gene>
    <name evidence="2" type="ORF">AFUS01_LOCUS27696</name>
</gene>